<dbReference type="GO" id="GO:0005198">
    <property type="term" value="F:structural molecule activity"/>
    <property type="evidence" value="ECO:0007669"/>
    <property type="project" value="InterPro"/>
</dbReference>
<dbReference type="PROSITE" id="PS50175">
    <property type="entry name" value="ASP_PROT_RETROV"/>
    <property type="match status" value="1"/>
</dbReference>
<dbReference type="SUPFAM" id="SSF47943">
    <property type="entry name" value="Retrovirus capsid protein, N-terminal core domain"/>
    <property type="match status" value="1"/>
</dbReference>
<dbReference type="InterPro" id="IPR034170">
    <property type="entry name" value="Retropepsin-like_cat_dom"/>
</dbReference>
<evidence type="ECO:0000256" key="51">
    <source>
        <dbReference type="PROSITE-ProRule" id="PRU00450"/>
    </source>
</evidence>
<dbReference type="Pfam" id="PF19317">
    <property type="entry name" value="Gag_p24_C"/>
    <property type="match status" value="1"/>
</dbReference>
<dbReference type="InterPro" id="IPR021109">
    <property type="entry name" value="Peptidase_aspartic_dom_sf"/>
</dbReference>
<evidence type="ECO:0000256" key="29">
    <source>
        <dbReference type="ARBA" id="ARBA00022842"/>
    </source>
</evidence>
<dbReference type="PROSITE" id="PS50876">
    <property type="entry name" value="ZF_INTEGRASE"/>
    <property type="match status" value="1"/>
</dbReference>
<evidence type="ECO:0000256" key="8">
    <source>
        <dbReference type="ARBA" id="ARBA00022524"/>
    </source>
</evidence>
<dbReference type="GO" id="GO:0039657">
    <property type="term" value="P:symbiont-mediated suppression of host gene expression"/>
    <property type="evidence" value="ECO:0007669"/>
    <property type="project" value="UniProtKB-KW"/>
</dbReference>
<dbReference type="SUPFAM" id="SSF57756">
    <property type="entry name" value="Retrovirus zinc finger-like domains"/>
    <property type="match status" value="1"/>
</dbReference>
<keyword evidence="36" id="KW-1190">Host gene expression shutoff by virus</keyword>
<dbReference type="InterPro" id="IPR008919">
    <property type="entry name" value="Retrov_capsid_N"/>
</dbReference>
<evidence type="ECO:0000256" key="41">
    <source>
        <dbReference type="ARBA" id="ARBA00023136"/>
    </source>
</evidence>
<evidence type="ECO:0000256" key="21">
    <source>
        <dbReference type="ARBA" id="ARBA00022737"/>
    </source>
</evidence>
<dbReference type="InterPro" id="IPR045345">
    <property type="entry name" value="Gag_p24_C"/>
</dbReference>
<keyword evidence="32 53" id="KW-0694">RNA-binding</keyword>
<feature type="region of interest" description="Disordered" evidence="55">
    <location>
        <begin position="437"/>
        <end position="464"/>
    </location>
</feature>
<accession>Q5FXX3</accession>
<evidence type="ECO:0000256" key="42">
    <source>
        <dbReference type="ARBA" id="ARBA00023172"/>
    </source>
</evidence>
<dbReference type="PROSITE" id="PS51027">
    <property type="entry name" value="INTEGRASE_DBD"/>
    <property type="match status" value="1"/>
</dbReference>
<evidence type="ECO:0000256" key="36">
    <source>
        <dbReference type="ARBA" id="ARBA00022995"/>
    </source>
</evidence>
<keyword evidence="7" id="KW-1032">Host cell membrane</keyword>
<dbReference type="PANTHER" id="PTHR41694">
    <property type="entry name" value="ENDOGENOUS RETROVIRUS GROUP K MEMBER POL PROTEIN"/>
    <property type="match status" value="1"/>
</dbReference>
<keyword evidence="45" id="KW-1262">Eukaryotic host gene expression shutoff by virus</keyword>
<dbReference type="FunFam" id="3.30.70.270:FF:000006">
    <property type="entry name" value="Gag-Pol polyprotein"/>
    <property type="match status" value="1"/>
</dbReference>
<evidence type="ECO:0000256" key="13">
    <source>
        <dbReference type="ARBA" id="ARBA00022612"/>
    </source>
</evidence>
<dbReference type="SUPFAM" id="SSF47836">
    <property type="entry name" value="Retroviral matrix proteins"/>
    <property type="match status" value="1"/>
</dbReference>
<dbReference type="InterPro" id="IPR036862">
    <property type="entry name" value="Integrase_C_dom_sf_retrovir"/>
</dbReference>
<dbReference type="FunFam" id="3.30.420.10:FF:000017">
    <property type="entry name" value="POL polyprotein"/>
    <property type="match status" value="1"/>
</dbReference>
<keyword evidence="17" id="KW-0548">Nucleotidyltransferase</keyword>
<keyword evidence="42" id="KW-0233">DNA recombination</keyword>
<dbReference type="GO" id="GO:0055036">
    <property type="term" value="C:virion membrane"/>
    <property type="evidence" value="ECO:0007669"/>
    <property type="project" value="UniProtKB-SubCell"/>
</dbReference>
<dbReference type="InterPro" id="IPR000477">
    <property type="entry name" value="RT_dom"/>
</dbReference>
<evidence type="ECO:0000259" key="62">
    <source>
        <dbReference type="PROSITE" id="PS51027"/>
    </source>
</evidence>
<evidence type="ECO:0000256" key="27">
    <source>
        <dbReference type="ARBA" id="ARBA00022809"/>
    </source>
</evidence>
<keyword evidence="22" id="KW-0064">Aspartyl protease</keyword>
<evidence type="ECO:0000256" key="45">
    <source>
        <dbReference type="ARBA" id="ARBA00023247"/>
    </source>
</evidence>
<dbReference type="GO" id="GO:0006508">
    <property type="term" value="P:proteolysis"/>
    <property type="evidence" value="ECO:0007669"/>
    <property type="project" value="UniProtKB-KW"/>
</dbReference>
<keyword evidence="31" id="KW-1043">Host membrane</keyword>
<dbReference type="CDD" id="cd05482">
    <property type="entry name" value="HIV_retropepsin_like"/>
    <property type="match status" value="1"/>
</dbReference>
<dbReference type="Proteomes" id="UP000144149">
    <property type="component" value="Genome"/>
</dbReference>
<gene>
    <name evidence="63" type="primary">gag</name>
</gene>
<keyword evidence="43" id="KW-1179">Viral genome integration</keyword>
<dbReference type="GO" id="GO:0075713">
    <property type="term" value="P:establishment of integrated proviral latency"/>
    <property type="evidence" value="ECO:0007669"/>
    <property type="project" value="UniProtKB-KW"/>
</dbReference>
<evidence type="ECO:0000256" key="6">
    <source>
        <dbReference type="ARBA" id="ARBA00022462"/>
    </source>
</evidence>
<evidence type="ECO:0000256" key="52">
    <source>
        <dbReference type="PROSITE-ProRule" id="PRU00506"/>
    </source>
</evidence>
<evidence type="ECO:0000256" key="43">
    <source>
        <dbReference type="ARBA" id="ARBA00023195"/>
    </source>
</evidence>
<dbReference type="InterPro" id="IPR018061">
    <property type="entry name" value="Retropepsins"/>
</dbReference>
<comment type="subcellular location">
    <subcellularLocation>
        <location evidence="3">Host cell membrane</location>
        <topology evidence="3">Lipid-anchor</topology>
    </subcellularLocation>
    <subcellularLocation>
        <location evidence="4">Host endosome</location>
        <location evidence="4">Host multivesicular body</location>
    </subcellularLocation>
    <subcellularLocation>
        <location evidence="50">Virion membrane</location>
        <topology evidence="50">Lipid-anchor</topology>
    </subcellularLocation>
    <subcellularLocation>
        <location evidence="53">Virion</location>
    </subcellularLocation>
    <subcellularLocation>
        <location evidence="53">Host cytoplasm</location>
    </subcellularLocation>
    <subcellularLocation>
        <location evidence="53">Host nucleus</location>
    </subcellularLocation>
</comment>
<evidence type="ECO:0000256" key="55">
    <source>
        <dbReference type="SAM" id="MobiDB-lite"/>
    </source>
</evidence>
<keyword evidence="21" id="KW-0677">Repeat</keyword>
<dbReference type="GO" id="GO:0020002">
    <property type="term" value="C:host cell plasma membrane"/>
    <property type="evidence" value="ECO:0007669"/>
    <property type="project" value="UniProtKB-SubCell"/>
</dbReference>
<dbReference type="PROSITE" id="PS50878">
    <property type="entry name" value="RT_POL"/>
    <property type="match status" value="1"/>
</dbReference>
<evidence type="ECO:0000256" key="20">
    <source>
        <dbReference type="ARBA" id="ARBA00022723"/>
    </source>
</evidence>
<dbReference type="SUPFAM" id="SSF50122">
    <property type="entry name" value="DNA-binding domain of retroviral integrase"/>
    <property type="match status" value="1"/>
</dbReference>
<dbReference type="SUPFAM" id="SSF53098">
    <property type="entry name" value="Ribonuclease H-like"/>
    <property type="match status" value="2"/>
</dbReference>
<keyword evidence="38 53" id="KW-0543">Viral nucleoprotein</keyword>
<evidence type="ECO:0000256" key="3">
    <source>
        <dbReference type="ARBA" id="ARBA00004425"/>
    </source>
</evidence>
<keyword evidence="33" id="KW-0229">DNA integration</keyword>
<keyword evidence="8" id="KW-1163">Viral penetration into host nucleus</keyword>
<keyword evidence="16" id="KW-0808">Transferase</keyword>
<dbReference type="FunFam" id="1.10.375.10:FF:000001">
    <property type="entry name" value="Gag polyprotein"/>
    <property type="match status" value="1"/>
</dbReference>
<dbReference type="MEROPS" id="A02.001"/>
<evidence type="ECO:0000256" key="53">
    <source>
        <dbReference type="RuleBase" id="RU004487"/>
    </source>
</evidence>
<keyword evidence="37" id="KW-1039">Host endosome</keyword>
<evidence type="ECO:0000256" key="34">
    <source>
        <dbReference type="ARBA" id="ARBA00022918"/>
    </source>
</evidence>
<dbReference type="InterPro" id="IPR010659">
    <property type="entry name" value="RVT_connect"/>
</dbReference>
<keyword evidence="26" id="KW-0378">Hydrolase</keyword>
<dbReference type="GO" id="GO:0019013">
    <property type="term" value="C:viral nucleocapsid"/>
    <property type="evidence" value="ECO:0007669"/>
    <property type="project" value="UniProtKB-KW"/>
</dbReference>
<dbReference type="GO" id="GO:0035613">
    <property type="term" value="F:RNA stem-loop binding"/>
    <property type="evidence" value="ECO:0007669"/>
    <property type="project" value="TreeGrafter"/>
</dbReference>
<evidence type="ECO:0000256" key="32">
    <source>
        <dbReference type="ARBA" id="ARBA00022884"/>
    </source>
</evidence>
<keyword evidence="47" id="KW-0449">Lipoprotein</keyword>
<dbReference type="GO" id="GO:0075732">
    <property type="term" value="P:viral penetration into host nucleus"/>
    <property type="evidence" value="ECO:0007669"/>
    <property type="project" value="UniProtKB-KW"/>
</dbReference>
<evidence type="ECO:0000313" key="64">
    <source>
        <dbReference type="Proteomes" id="UP000144149"/>
    </source>
</evidence>
<dbReference type="Pfam" id="PF00075">
    <property type="entry name" value="RNase_H"/>
    <property type="match status" value="1"/>
</dbReference>
<evidence type="ECO:0000256" key="16">
    <source>
        <dbReference type="ARBA" id="ARBA00022679"/>
    </source>
</evidence>
<dbReference type="Gene3D" id="4.10.60.10">
    <property type="entry name" value="Zinc finger, CCHC-type"/>
    <property type="match status" value="1"/>
</dbReference>
<keyword evidence="23" id="KW-0688">Ribosomal frameshifting</keyword>
<dbReference type="EMBL" id="AY878062">
    <property type="protein sequence ID" value="AAW68124.1"/>
    <property type="molecule type" value="Genomic_RNA"/>
</dbReference>
<dbReference type="InterPro" id="IPR012337">
    <property type="entry name" value="RNaseH-like_sf"/>
</dbReference>
<dbReference type="InterPro" id="IPR014817">
    <property type="entry name" value="Gag_p6"/>
</dbReference>
<dbReference type="InterPro" id="IPR017856">
    <property type="entry name" value="Integrase-like_N"/>
</dbReference>
<evidence type="ECO:0000256" key="46">
    <source>
        <dbReference type="ARBA" id="ARBA00023268"/>
    </source>
</evidence>
<dbReference type="Gene3D" id="1.10.375.10">
    <property type="entry name" value="Human Immunodeficiency Virus Type 1 Capsid Protein"/>
    <property type="match status" value="1"/>
</dbReference>
<dbReference type="GO" id="GO:0004523">
    <property type="term" value="F:RNA-DNA hybrid ribonuclease activity"/>
    <property type="evidence" value="ECO:0007669"/>
    <property type="project" value="InterPro"/>
</dbReference>
<dbReference type="InterPro" id="IPR001995">
    <property type="entry name" value="Peptidase_A2_cat"/>
</dbReference>
<keyword evidence="30 53" id="KW-0946">Virion</keyword>
<dbReference type="SMART" id="SM00343">
    <property type="entry name" value="ZnF_C2HC"/>
    <property type="match status" value="2"/>
</dbReference>
<evidence type="ECO:0000259" key="56">
    <source>
        <dbReference type="PROSITE" id="PS50158"/>
    </source>
</evidence>
<keyword evidence="14" id="KW-1198">Viral budding</keyword>
<keyword evidence="18" id="KW-0519">Myristate</keyword>
<dbReference type="InterPro" id="IPR036875">
    <property type="entry name" value="Znf_CCHC_sf"/>
</dbReference>
<dbReference type="SUPFAM" id="SSF50630">
    <property type="entry name" value="Acid proteases"/>
    <property type="match status" value="1"/>
</dbReference>
<evidence type="ECO:0000256" key="28">
    <source>
        <dbReference type="ARBA" id="ARBA00022833"/>
    </source>
</evidence>
<evidence type="ECO:0000256" key="40">
    <source>
        <dbReference type="ARBA" id="ARBA00023125"/>
    </source>
</evidence>
<dbReference type="Gene3D" id="1.10.150.90">
    <property type="entry name" value="Immunodeficiency lentiviruses, gag gene matrix protein p17"/>
    <property type="match status" value="1"/>
</dbReference>
<evidence type="ECO:0000259" key="58">
    <source>
        <dbReference type="PROSITE" id="PS50876"/>
    </source>
</evidence>
<dbReference type="GO" id="GO:0046718">
    <property type="term" value="P:symbiont entry into host cell"/>
    <property type="evidence" value="ECO:0007669"/>
    <property type="project" value="UniProtKB-KW"/>
</dbReference>
<comment type="catalytic activity">
    <reaction evidence="1">
        <text>3'-end directed exonucleolytic cleavage of viral RNA-DNA hybrid.</text>
        <dbReference type="EC" id="3.1.13.2"/>
    </reaction>
</comment>
<dbReference type="Pfam" id="PF02022">
    <property type="entry name" value="Integrase_Zn"/>
    <property type="match status" value="1"/>
</dbReference>
<evidence type="ECO:0000256" key="17">
    <source>
        <dbReference type="ARBA" id="ARBA00022695"/>
    </source>
</evidence>
<evidence type="ECO:0000256" key="49">
    <source>
        <dbReference type="ARBA" id="ARBA00023415"/>
    </source>
</evidence>
<evidence type="ECO:0000256" key="30">
    <source>
        <dbReference type="ARBA" id="ARBA00022844"/>
    </source>
</evidence>
<evidence type="ECO:0000256" key="5">
    <source>
        <dbReference type="ARBA" id="ARBA00008364"/>
    </source>
</evidence>
<dbReference type="InterPro" id="IPR012344">
    <property type="entry name" value="Matrix_HIV/RSV_N"/>
</dbReference>
<evidence type="ECO:0000259" key="60">
    <source>
        <dbReference type="PROSITE" id="PS50879"/>
    </source>
</evidence>
<dbReference type="GO" id="GO:0044826">
    <property type="term" value="P:viral genome integration into host DNA"/>
    <property type="evidence" value="ECO:0007669"/>
    <property type="project" value="UniProtKB-KW"/>
</dbReference>
<dbReference type="FunFam" id="1.10.1200.30:FF:000001">
    <property type="entry name" value="Gag polyprotein"/>
    <property type="match status" value="1"/>
</dbReference>
<keyword evidence="48" id="KW-1160">Virus entry into host cell</keyword>
<dbReference type="PRINTS" id="PR00234">
    <property type="entry name" value="HIV1MATRIX"/>
</dbReference>
<dbReference type="GO" id="GO:0008270">
    <property type="term" value="F:zinc ion binding"/>
    <property type="evidence" value="ECO:0007669"/>
    <property type="project" value="UniProtKB-KW"/>
</dbReference>
<dbReference type="GO" id="GO:0004190">
    <property type="term" value="F:aspartic-type endopeptidase activity"/>
    <property type="evidence" value="ECO:0007669"/>
    <property type="project" value="UniProtKB-KW"/>
</dbReference>
<dbReference type="Pfam" id="PF06815">
    <property type="entry name" value="RVT_connect"/>
    <property type="match status" value="1"/>
</dbReference>
<organism evidence="63 64">
    <name type="scientific">Human immunodeficiency virus type 1</name>
    <name type="common">HIV-1</name>
    <dbReference type="NCBI Taxonomy" id="11676"/>
    <lineage>
        <taxon>Viruses</taxon>
        <taxon>Riboviria</taxon>
        <taxon>Pararnavirae</taxon>
        <taxon>Artverviricota</taxon>
        <taxon>Revtraviricetes</taxon>
        <taxon>Ortervirales</taxon>
        <taxon>Retroviridae</taxon>
        <taxon>Orthoretrovirinae</taxon>
        <taxon>Lentivirus</taxon>
        <taxon>Lentivirus humimdef1</taxon>
    </lineage>
</organism>
<dbReference type="InterPro" id="IPR008916">
    <property type="entry name" value="Retrov_capsid_C"/>
</dbReference>
<keyword evidence="9" id="KW-0597">Phosphoprotein</keyword>
<sequence>MGARASILRGGKLDTWEKIRLRPGGKKHYMLKHLVWASRELERFALNPGLLETADGCKQIIRQLQPALQTGTEELRSLYNTVATLYCVHKGIKVQDTKEALDKIEEEQKKCQQKTQQAETAAGNVSQNYPIVQNLQGQMVHQSLSPRTLNAWVKVVEEKGFNPEVIPMFTALSEGATPQDLNTMLNTVGGHQAAMQMLKDTINEEAAEWDRIHPVHAGPVAPGQMREPRGSDIAGTTSTLQEQIAWMTSNPPIPVGDIYKRWIILGLNKIVRMYSPVSILDIKQGPKEPFRDYVDRFFKTLRAEQATQDVKNWMTETLLVQNANPDCKTILRGLGQGATLEEMMTACQGVGGPGHKARVLAEAMSLANSSNIMMQRNNFKGPKRIIKCFNCGKEGHIARNCRAPRKKGCWKCGKEGHQMKDCTERQANFLGKIWPSQKGRPGNFLRNRPEPTAPPAGRLEPTAPPAESFRFEETNLSSEAGAERQGTLNFPQITLWQRPLVSIKIGGQIKEALLDTGADDTVLEEMSLPGKWKPKMIGGIGGFIKVRQYDQIPIEICGQKAIGTVLVGPTPVNIIGRNMLTQLGCTLNFPISPIETVPVKLKPGMDGPKVKQWPLTEEKIKALTEICEDMEKEGKISKIGPENPYNTPVFAIKKKDSTKWRKLVDFRELNKRTQDFWEVQLGIPHPAGLKKKKSVTVLDVGDAYFSVPLDEGFRKYTAFTIPSINNETPGIRYQYNVLPQGWKGSPAIFQSSMTRILEPFRAQNPEIVIYQYMDDLYVGSDLEIEQHRAKVEKLRDHLLKWGFTTPDKKHQKEPPFLWMGYELHPDKWTVQPIQLPTKESWTVNDIQKLVGKLNWASQIYPGIKVKQLCKLLRGTKALTDIVPLTEEAELELAENREILKETVHGAYYDPSKDLIAEIQKQGHDQWTYQIYQEPFKNLKTGKYAKMRTAHTNDVKQLTEAVQKIAMESIVIWGKTPKFRLPIQKETWETWWTDYWQATWIPEWEFVNTPPLVKLWYQLEKEPTVGVETFYVDGAANRETKVGKAGYVTDRGRQKVITITETTNQKTELQAIQLALQDSGSEVNIVTDSQYALGIIQARPDKSESELVNQIIEQLIKKERVYLSWVPAHKGIGGNEQVDKLVSSGIRKVLFLDGIDKAQGEHEKYHNNWRAMASDFNLPPMVAKEIVASRDKCQLKGEAIHGQVDCSPEIWQLDCTHLEGKVILVAVHVASGYIEAEVIPAETGQETAYYILKLAGRWPVTVIHTDNGSNFTSAAVKAACWWAGIKQEFGIPYNPQSQGVVESMNKELKKIIGQVRDQAEHLKTAVQMAVLIHNFKRKGGIGGYSAGERIIDIIATDIQTKELQNQITKLQNFRVYFRDSRDPIWKGPAKLLWKGEGAVVIQDNSDIKVVPRRKVKIIRDYGKQMAGADCVAGRQDED</sequence>
<evidence type="ECO:0000256" key="39">
    <source>
        <dbReference type="ARBA" id="ARBA00023113"/>
    </source>
</evidence>
<dbReference type="Pfam" id="PF06817">
    <property type="entry name" value="RVT_thumb"/>
    <property type="match status" value="1"/>
</dbReference>
<organismHost>
    <name type="scientific">Homo sapiens</name>
    <name type="common">Human</name>
    <dbReference type="NCBI Taxonomy" id="9606"/>
</organismHost>
<dbReference type="Gene3D" id="1.10.1200.30">
    <property type="match status" value="1"/>
</dbReference>
<keyword evidence="25 51" id="KW-0863">Zinc-finger</keyword>
<evidence type="ECO:0000256" key="14">
    <source>
        <dbReference type="ARBA" id="ARBA00022637"/>
    </source>
</evidence>
<evidence type="ECO:0000259" key="59">
    <source>
        <dbReference type="PROSITE" id="PS50878"/>
    </source>
</evidence>
<keyword evidence="54" id="KW-0175">Coiled coil</keyword>
<dbReference type="Pfam" id="PF00098">
    <property type="entry name" value="zf-CCHC"/>
    <property type="match status" value="2"/>
</dbReference>
<dbReference type="GO" id="GO:0006310">
    <property type="term" value="P:DNA recombination"/>
    <property type="evidence" value="ECO:0007669"/>
    <property type="project" value="UniProtKB-KW"/>
</dbReference>
<feature type="domain" description="RNase H type-1" evidence="60">
    <location>
        <begin position="1023"/>
        <end position="1146"/>
    </location>
</feature>
<evidence type="ECO:0000256" key="48">
    <source>
        <dbReference type="ARBA" id="ARBA00023296"/>
    </source>
</evidence>
<protein>
    <recommendedName>
        <fullName evidence="53">Gag polyprotein</fullName>
    </recommendedName>
    <component>
        <recommendedName>
            <fullName evidence="53">Matrix protein p17</fullName>
            <shortName evidence="53">MA</shortName>
        </recommendedName>
    </component>
</protein>
<keyword evidence="41" id="KW-0472">Membrane</keyword>
<evidence type="ECO:0000259" key="61">
    <source>
        <dbReference type="PROSITE" id="PS50994"/>
    </source>
</evidence>
<evidence type="ECO:0000256" key="23">
    <source>
        <dbReference type="ARBA" id="ARBA00022758"/>
    </source>
</evidence>
<dbReference type="InterPro" id="IPR043502">
    <property type="entry name" value="DNA/RNA_pol_sf"/>
</dbReference>
<feature type="domain" description="Integrase-type" evidence="58">
    <location>
        <begin position="1152"/>
        <end position="1193"/>
    </location>
</feature>
<keyword evidence="40" id="KW-0238">DNA-binding</keyword>
<evidence type="ECO:0000256" key="38">
    <source>
        <dbReference type="ARBA" id="ARBA00023086"/>
    </source>
</evidence>
<keyword evidence="10 53" id="KW-0167">Capsid protein</keyword>
<dbReference type="InterPro" id="IPR001037">
    <property type="entry name" value="Integrase_C_retrovir"/>
</dbReference>
<dbReference type="Gene3D" id="1.10.10.200">
    <property type="match status" value="1"/>
</dbReference>
<keyword evidence="44 53" id="KW-1035">Host cytoplasm</keyword>
<comment type="similarity">
    <text evidence="5">Belongs to the primate lentivirus group gag polyprotein family.</text>
</comment>
<evidence type="ECO:0000256" key="19">
    <source>
        <dbReference type="ARBA" id="ARBA00022722"/>
    </source>
</evidence>
<feature type="domain" description="Integrase catalytic" evidence="61">
    <location>
        <begin position="1203"/>
        <end position="1353"/>
    </location>
</feature>
<dbReference type="InterPro" id="IPR010999">
    <property type="entry name" value="Retrovr_matrix"/>
</dbReference>
<feature type="DNA-binding region" description="Integrase-type" evidence="52">
    <location>
        <begin position="1372"/>
        <end position="1419"/>
    </location>
</feature>
<dbReference type="Gene3D" id="3.10.10.10">
    <property type="entry name" value="HIV Type 1 Reverse Transcriptase, subunit A, domain 1"/>
    <property type="match status" value="1"/>
</dbReference>
<dbReference type="GO" id="GO:0015074">
    <property type="term" value="P:DNA integration"/>
    <property type="evidence" value="ECO:0007669"/>
    <property type="project" value="UniProtKB-KW"/>
</dbReference>
<evidence type="ECO:0000256" key="22">
    <source>
        <dbReference type="ARBA" id="ARBA00022750"/>
    </source>
</evidence>
<evidence type="ECO:0000256" key="50">
    <source>
        <dbReference type="ARBA" id="ARBA00037826"/>
    </source>
</evidence>
<dbReference type="Pfam" id="PF00665">
    <property type="entry name" value="rve"/>
    <property type="match status" value="1"/>
</dbReference>
<dbReference type="Gene3D" id="2.40.70.10">
    <property type="entry name" value="Acid Proteases"/>
    <property type="match status" value="1"/>
</dbReference>
<evidence type="ECO:0000256" key="9">
    <source>
        <dbReference type="ARBA" id="ARBA00022553"/>
    </source>
</evidence>
<evidence type="ECO:0000256" key="37">
    <source>
        <dbReference type="ARBA" id="ARBA00023046"/>
    </source>
</evidence>
<keyword evidence="6" id="KW-1187">Viral budding via the host ESCRT complexes</keyword>
<dbReference type="SUPFAM" id="SSF47353">
    <property type="entry name" value="Retrovirus capsid dimerization domain-like"/>
    <property type="match status" value="1"/>
</dbReference>
<evidence type="ECO:0000256" key="26">
    <source>
        <dbReference type="ARBA" id="ARBA00022801"/>
    </source>
</evidence>
<evidence type="ECO:0000256" key="15">
    <source>
        <dbReference type="ARBA" id="ARBA00022670"/>
    </source>
</evidence>
<dbReference type="CDD" id="cd01645">
    <property type="entry name" value="RT_Rtv"/>
    <property type="match status" value="1"/>
</dbReference>
<evidence type="ECO:0000256" key="1">
    <source>
        <dbReference type="ARBA" id="ARBA00000379"/>
    </source>
</evidence>
<dbReference type="Pfam" id="PF00607">
    <property type="entry name" value="Gag_p24"/>
    <property type="match status" value="1"/>
</dbReference>
<evidence type="ECO:0000256" key="54">
    <source>
        <dbReference type="SAM" id="Coils"/>
    </source>
</evidence>
<dbReference type="SUPFAM" id="SSF56672">
    <property type="entry name" value="DNA/RNA polymerases"/>
    <property type="match status" value="1"/>
</dbReference>
<evidence type="ECO:0000256" key="35">
    <source>
        <dbReference type="ARBA" id="ARBA00022932"/>
    </source>
</evidence>
<keyword evidence="34" id="KW-0695">RNA-directed DNA polymerase</keyword>
<evidence type="ECO:0000256" key="12">
    <source>
        <dbReference type="ARBA" id="ARBA00022581"/>
    </source>
</evidence>
<keyword evidence="29" id="KW-0460">Magnesium</keyword>
<dbReference type="FunFam" id="3.30.420.10:FF:000025">
    <property type="entry name" value="Gag-Pol polyprotein"/>
    <property type="match status" value="1"/>
</dbReference>
<dbReference type="InterPro" id="IPR000071">
    <property type="entry name" value="Lentvrl_matrix_N"/>
</dbReference>
<feature type="domain" description="Integrase-type" evidence="62">
    <location>
        <begin position="1372"/>
        <end position="1419"/>
    </location>
</feature>
<evidence type="ECO:0000256" key="31">
    <source>
        <dbReference type="ARBA" id="ARBA00022870"/>
    </source>
</evidence>
<name>Q5FXX3_HV1</name>
<dbReference type="Pfam" id="PF08705">
    <property type="entry name" value="Gag_p6"/>
    <property type="match status" value="1"/>
</dbReference>
<dbReference type="Gene3D" id="2.30.30.10">
    <property type="entry name" value="Integrase, C-terminal domain superfamily, retroviral"/>
    <property type="match status" value="1"/>
</dbReference>
<dbReference type="GO" id="GO:0042025">
    <property type="term" value="C:host cell nucleus"/>
    <property type="evidence" value="ECO:0007669"/>
    <property type="project" value="UniProtKB-SubCell"/>
</dbReference>
<keyword evidence="35" id="KW-0239">DNA-directed DNA polymerase</keyword>
<evidence type="ECO:0000256" key="25">
    <source>
        <dbReference type="ARBA" id="ARBA00022771"/>
    </source>
</evidence>
<comment type="subcellular location">
    <molecule>Matrix protein p17</molecule>
    <subcellularLocation>
        <location evidence="53">Virion membrane</location>
        <topology evidence="53">Lipid-anchor</topology>
    </subcellularLocation>
    <subcellularLocation>
        <location evidence="53">Host nucleus</location>
    </subcellularLocation>
    <subcellularLocation>
        <location evidence="53">Host cytoplasm</location>
    </subcellularLocation>
</comment>
<dbReference type="GO" id="GO:0004533">
    <property type="term" value="F:exoribonuclease H activity"/>
    <property type="evidence" value="ECO:0007669"/>
    <property type="project" value="UniProtKB-EC"/>
</dbReference>
<reference evidence="63 64" key="1">
    <citation type="journal article" date="2006" name="J. Virol. Methods">
        <title>Large-scale amplification, cloning and sequencing of near full-length HIV-1 subtype C genomes.</title>
        <authorList>
            <person name="Rousseau C.M."/>
            <person name="Birditt B.A."/>
            <person name="McKay A.R."/>
            <person name="Stoddard J.N."/>
            <person name="Lee T.C."/>
            <person name="McLaughlin S."/>
            <person name="Moore S.W."/>
            <person name="Shindo N."/>
            <person name="Learn G.H."/>
            <person name="Korber B.T."/>
            <person name="Brander C."/>
            <person name="Goulder P.J."/>
            <person name="Kiepiela P."/>
            <person name="Walker B.D."/>
            <person name="Mullins J.I."/>
        </authorList>
    </citation>
    <scope>NUCLEOTIDE SEQUENCE [LARGE SCALE GENOMIC DNA]</scope>
    <source>
        <strain evidence="63">04ZASK181B1</strain>
    </source>
</reference>
<dbReference type="Pfam" id="PF00552">
    <property type="entry name" value="IN_DBD_C"/>
    <property type="match status" value="1"/>
</dbReference>
<evidence type="ECO:0000256" key="24">
    <source>
        <dbReference type="ARBA" id="ARBA00022759"/>
    </source>
</evidence>
<dbReference type="InterPro" id="IPR003308">
    <property type="entry name" value="Integrase_Zn-bd_dom_N"/>
</dbReference>
<dbReference type="GO" id="GO:0039702">
    <property type="term" value="P:viral budding via host ESCRT complex"/>
    <property type="evidence" value="ECO:0007669"/>
    <property type="project" value="UniProtKB-KW"/>
</dbReference>
<keyword evidence="12 53" id="KW-0945">Host-virus interaction</keyword>
<evidence type="ECO:0000256" key="10">
    <source>
        <dbReference type="ARBA" id="ARBA00022561"/>
    </source>
</evidence>
<dbReference type="Gene3D" id="3.30.420.10">
    <property type="entry name" value="Ribonuclease H-like superfamily/Ribonuclease H"/>
    <property type="match status" value="2"/>
</dbReference>
<dbReference type="SUPFAM" id="SSF46919">
    <property type="entry name" value="N-terminal Zn binding domain of HIV integrase"/>
    <property type="match status" value="1"/>
</dbReference>
<evidence type="ECO:0000256" key="47">
    <source>
        <dbReference type="ARBA" id="ARBA00023288"/>
    </source>
</evidence>
<keyword evidence="46" id="KW-0511">Multifunctional enzyme</keyword>
<keyword evidence="28 53" id="KW-0862">Zinc</keyword>
<dbReference type="InterPro" id="IPR001584">
    <property type="entry name" value="Integrase_cat-core"/>
</dbReference>
<dbReference type="InterPro" id="IPR043128">
    <property type="entry name" value="Rev_trsase/Diguanyl_cyclase"/>
</dbReference>
<keyword evidence="19" id="KW-0540">Nuclease</keyword>
<feature type="domain" description="Reverse transcriptase" evidence="59">
    <location>
        <begin position="633"/>
        <end position="823"/>
    </location>
</feature>
<comment type="PTM">
    <molecule>Gag-Pol polyprotein</molecule>
    <text evidence="53">Specific enzymatic cleavages by the viral protease yield mature proteins.</text>
</comment>
<dbReference type="Pfam" id="PF00077">
    <property type="entry name" value="RVP"/>
    <property type="match status" value="1"/>
</dbReference>
<keyword evidence="11 53" id="KW-1048">Host nucleus</keyword>
<keyword evidence="20 53" id="KW-0479">Metal-binding</keyword>
<dbReference type="PROSITE" id="PS50158">
    <property type="entry name" value="ZF_CCHC"/>
    <property type="match status" value="2"/>
</dbReference>
<feature type="domain" description="CCHC-type" evidence="56">
    <location>
        <begin position="409"/>
        <end position="424"/>
    </location>
</feature>
<dbReference type="GO" id="GO:0003887">
    <property type="term" value="F:DNA-directed DNA polymerase activity"/>
    <property type="evidence" value="ECO:0007669"/>
    <property type="project" value="UniProtKB-KW"/>
</dbReference>
<evidence type="ECO:0000256" key="7">
    <source>
        <dbReference type="ARBA" id="ARBA00022511"/>
    </source>
</evidence>
<feature type="coiled-coil region" evidence="54">
    <location>
        <begin position="94"/>
        <end position="124"/>
    </location>
</feature>
<dbReference type="InterPro" id="IPR001969">
    <property type="entry name" value="Aspartic_peptidase_AS"/>
</dbReference>
<evidence type="ECO:0000256" key="11">
    <source>
        <dbReference type="ARBA" id="ARBA00022562"/>
    </source>
</evidence>
<comment type="cofactor">
    <cofactor evidence="2">
        <name>Mg(2+)</name>
        <dbReference type="ChEBI" id="CHEBI:18420"/>
    </cofactor>
</comment>
<dbReference type="PANTHER" id="PTHR41694:SF3">
    <property type="entry name" value="RNA-DIRECTED DNA POLYMERASE-RELATED"/>
    <property type="match status" value="1"/>
</dbReference>
<dbReference type="InterPro" id="IPR010661">
    <property type="entry name" value="RVT_thumb"/>
</dbReference>
<dbReference type="GO" id="GO:0043657">
    <property type="term" value="C:host cell"/>
    <property type="evidence" value="ECO:0007669"/>
    <property type="project" value="GOC"/>
</dbReference>
<dbReference type="GO" id="GO:0003677">
    <property type="term" value="F:DNA binding"/>
    <property type="evidence" value="ECO:0007669"/>
    <property type="project" value="UniProtKB-KW"/>
</dbReference>
<evidence type="ECO:0000256" key="44">
    <source>
        <dbReference type="ARBA" id="ARBA00023200"/>
    </source>
</evidence>
<dbReference type="GO" id="GO:0075523">
    <property type="term" value="P:viral translational frameshifting"/>
    <property type="evidence" value="ECO:0007669"/>
    <property type="project" value="UniProtKB-KW"/>
</dbReference>
<dbReference type="Gene3D" id="1.20.5.760">
    <property type="entry name" value="Single helix bin"/>
    <property type="match status" value="1"/>
</dbReference>
<evidence type="ECO:0000256" key="33">
    <source>
        <dbReference type="ARBA" id="ARBA00022908"/>
    </source>
</evidence>
<evidence type="ECO:0000256" key="2">
    <source>
        <dbReference type="ARBA" id="ARBA00001946"/>
    </source>
</evidence>
<dbReference type="GO" id="GO:0003964">
    <property type="term" value="F:RNA-directed DNA polymerase activity"/>
    <property type="evidence" value="ECO:0007669"/>
    <property type="project" value="UniProtKB-KW"/>
</dbReference>
<dbReference type="Pfam" id="PF00540">
    <property type="entry name" value="Gag_p17"/>
    <property type="match status" value="1"/>
</dbReference>
<dbReference type="FunFam" id="4.10.60.10:FF:000001">
    <property type="entry name" value="Gag polyprotein"/>
    <property type="match status" value="1"/>
</dbReference>
<evidence type="ECO:0000256" key="18">
    <source>
        <dbReference type="ARBA" id="ARBA00022707"/>
    </source>
</evidence>
<proteinExistence type="inferred from homology"/>
<dbReference type="InterPro" id="IPR001878">
    <property type="entry name" value="Znf_CCHC"/>
</dbReference>
<evidence type="ECO:0000256" key="4">
    <source>
        <dbReference type="ARBA" id="ARBA00004560"/>
    </source>
</evidence>
<feature type="domain" description="Peptidase A2" evidence="57">
    <location>
        <begin position="510"/>
        <end position="579"/>
    </location>
</feature>
<keyword evidence="13" id="KW-1188">Viral release from host cell</keyword>
<keyword evidence="24" id="KW-0255">Endonuclease</keyword>
<comment type="catalytic activity">
    <reaction evidence="49">
        <text>Endohydrolysis of RNA in RNA/DNA hybrids. Three different cleavage modes: 1. sequence-specific internal cleavage of RNA. Human immunodeficiency virus type 1 and Moloney murine leukemia virus enzymes prefer to cleave the RNA strand one nucleotide away from the RNA-DNA junction. 2. RNA 5'-end directed cleavage 13-19 nucleotides from the RNA end. 3. DNA 3'-end directed cleavage 15-20 nucleotides away from the primer terminus.</text>
        <dbReference type="EC" id="3.1.26.13"/>
    </reaction>
</comment>
<keyword evidence="15" id="KW-0645">Protease</keyword>
<keyword evidence="39" id="KW-0917">Virion maturation</keyword>
<dbReference type="Pfam" id="PF00078">
    <property type="entry name" value="RVT_1"/>
    <property type="match status" value="1"/>
</dbReference>
<feature type="domain" description="CCHC-type" evidence="56">
    <location>
        <begin position="387"/>
        <end position="402"/>
    </location>
</feature>
<dbReference type="PROSITE" id="PS50994">
    <property type="entry name" value="INTEGRASE"/>
    <property type="match status" value="1"/>
</dbReference>
<dbReference type="Gene3D" id="3.30.70.270">
    <property type="match status" value="3"/>
</dbReference>
<evidence type="ECO:0000313" key="63">
    <source>
        <dbReference type="EMBL" id="AAW68124.1"/>
    </source>
</evidence>
<dbReference type="GO" id="GO:0072494">
    <property type="term" value="C:host multivesicular body"/>
    <property type="evidence" value="ECO:0007669"/>
    <property type="project" value="UniProtKB-SubCell"/>
</dbReference>
<dbReference type="InterPro" id="IPR002156">
    <property type="entry name" value="RNaseH_domain"/>
</dbReference>
<dbReference type="PROSITE" id="PS50879">
    <property type="entry name" value="RNASE_H_1"/>
    <property type="match status" value="1"/>
</dbReference>
<dbReference type="InterPro" id="IPR036397">
    <property type="entry name" value="RNaseH_sf"/>
</dbReference>
<dbReference type="PROSITE" id="PS00141">
    <property type="entry name" value="ASP_PROTEASE"/>
    <property type="match status" value="1"/>
</dbReference>
<keyword evidence="27" id="KW-1193">Eukaryotic host translation shutoff by virus</keyword>
<evidence type="ECO:0000259" key="57">
    <source>
        <dbReference type="PROSITE" id="PS50175"/>
    </source>
</evidence>
<dbReference type="FunFam" id="2.40.70.10:FF:000001">
    <property type="entry name" value="Gag-Pol polyprotein"/>
    <property type="match status" value="1"/>
</dbReference>